<keyword evidence="1" id="KW-0812">Transmembrane</keyword>
<accession>A0ABY1SMB4</accession>
<dbReference type="EMBL" id="FZNV01000011">
    <property type="protein sequence ID" value="SNR79526.1"/>
    <property type="molecule type" value="Genomic_DNA"/>
</dbReference>
<sequence>MGRNNNRYINTRYLFLILICFSYYQGFSQLIMGKVLSYSVNQLIPQIGATISVDSISRISDLDGYFRFDSFNSRPDTITIEGILCPKFIIYNLPTTFDTLNLGEIEIVQYDIISVAKFDSIRLSKQIVGGNKISNNELKSIDSLLSQKYQGVIIAVDEKTAFYVIKDKLSKNVVKLPFRDDSEIAIDWNDSSDLIKFNYEELYLKK</sequence>
<evidence type="ECO:0000313" key="2">
    <source>
        <dbReference type="EMBL" id="SNR79526.1"/>
    </source>
</evidence>
<evidence type="ECO:0000256" key="1">
    <source>
        <dbReference type="SAM" id="Phobius"/>
    </source>
</evidence>
<gene>
    <name evidence="2" type="ORF">SAMN04488009_0097</name>
</gene>
<keyword evidence="1" id="KW-1133">Transmembrane helix</keyword>
<name>A0ABY1SMB4_9FLAO</name>
<dbReference type="Proteomes" id="UP000198337">
    <property type="component" value="Unassembled WGS sequence"/>
</dbReference>
<proteinExistence type="predicted"/>
<evidence type="ECO:0008006" key="4">
    <source>
        <dbReference type="Google" id="ProtNLM"/>
    </source>
</evidence>
<keyword evidence="1" id="KW-0472">Membrane</keyword>
<keyword evidence="3" id="KW-1185">Reference proteome</keyword>
<protein>
    <recommendedName>
        <fullName evidence="4">CarboxypepD_reg-like domain-containing protein</fullName>
    </recommendedName>
</protein>
<organism evidence="2 3">
    <name type="scientific">Maribacter sedimenticola</name>
    <dbReference type="NCBI Taxonomy" id="228956"/>
    <lineage>
        <taxon>Bacteria</taxon>
        <taxon>Pseudomonadati</taxon>
        <taxon>Bacteroidota</taxon>
        <taxon>Flavobacteriia</taxon>
        <taxon>Flavobacteriales</taxon>
        <taxon>Flavobacteriaceae</taxon>
        <taxon>Maribacter</taxon>
    </lineage>
</organism>
<evidence type="ECO:0000313" key="3">
    <source>
        <dbReference type="Proteomes" id="UP000198337"/>
    </source>
</evidence>
<feature type="transmembrane region" description="Helical" evidence="1">
    <location>
        <begin position="12"/>
        <end position="32"/>
    </location>
</feature>
<comment type="caution">
    <text evidence="2">The sequence shown here is derived from an EMBL/GenBank/DDBJ whole genome shotgun (WGS) entry which is preliminary data.</text>
</comment>
<reference evidence="2 3" key="1">
    <citation type="submission" date="2017-06" db="EMBL/GenBank/DDBJ databases">
        <authorList>
            <person name="Varghese N."/>
            <person name="Submissions S."/>
        </authorList>
    </citation>
    <scope>NUCLEOTIDE SEQUENCE [LARGE SCALE GENOMIC DNA]</scope>
    <source>
        <strain evidence="2 3">DSM 19840</strain>
    </source>
</reference>